<dbReference type="InterPro" id="IPR047180">
    <property type="entry name" value="HoxX-like"/>
</dbReference>
<reference evidence="1 2" key="1">
    <citation type="submission" date="2017-05" db="EMBL/GenBank/DDBJ databases">
        <title>The Genome Sequence of Tsuchiyaea wingfieldii DSM 27421.</title>
        <authorList>
            <person name="Cuomo C."/>
            <person name="Passer A."/>
            <person name="Billmyre B."/>
            <person name="Heitman J."/>
        </authorList>
    </citation>
    <scope>NUCLEOTIDE SEQUENCE [LARGE SCALE GENOMIC DNA]</scope>
    <source>
        <strain evidence="1 2">DSM 27421</strain>
    </source>
</reference>
<proteinExistence type="predicted"/>
<comment type="caution">
    <text evidence="1">The sequence shown here is derived from an EMBL/GenBank/DDBJ whole genome shotgun (WGS) entry which is preliminary data.</text>
</comment>
<accession>A0A5D3ARI9</accession>
<dbReference type="Proteomes" id="UP000322245">
    <property type="component" value="Unassembled WGS sequence"/>
</dbReference>
<evidence type="ECO:0000313" key="1">
    <source>
        <dbReference type="EMBL" id="TYJ52346.1"/>
    </source>
</evidence>
<protein>
    <submittedName>
        <fullName evidence="1">Uncharacterized protein</fullName>
    </submittedName>
</protein>
<keyword evidence="2" id="KW-1185">Reference proteome</keyword>
<name>A0A5D3ARI9_9TREE</name>
<gene>
    <name evidence="1" type="ORF">B9479_007040</name>
</gene>
<evidence type="ECO:0000313" key="2">
    <source>
        <dbReference type="Proteomes" id="UP000322245"/>
    </source>
</evidence>
<dbReference type="PANTHER" id="PTHR43388:SF1">
    <property type="entry name" value="HYDROGENASE MATURATION FACTOR HOXX"/>
    <property type="match status" value="1"/>
</dbReference>
<organism evidence="1 2">
    <name type="scientific">Cryptococcus floricola</name>
    <dbReference type="NCBI Taxonomy" id="2591691"/>
    <lineage>
        <taxon>Eukaryota</taxon>
        <taxon>Fungi</taxon>
        <taxon>Dikarya</taxon>
        <taxon>Basidiomycota</taxon>
        <taxon>Agaricomycotina</taxon>
        <taxon>Tremellomycetes</taxon>
        <taxon>Tremellales</taxon>
        <taxon>Cryptococcaceae</taxon>
        <taxon>Cryptococcus</taxon>
    </lineage>
</organism>
<dbReference type="PANTHER" id="PTHR43388">
    <property type="entry name" value="HYDROGENASE MATURATION FACTOR HOXX"/>
    <property type="match status" value="1"/>
</dbReference>
<dbReference type="AlphaFoldDB" id="A0A5D3ARI9"/>
<sequence>MAEAIKLAGHGKILGKVQRDVGREGGNGACTTQNCRTLFSALQWAADPSRRDVKVLALIGGGYSSNGIALNTIEHASSLGQET</sequence>
<dbReference type="EMBL" id="NIDF01000139">
    <property type="protein sequence ID" value="TYJ52346.1"/>
    <property type="molecule type" value="Genomic_DNA"/>
</dbReference>